<feature type="compositionally biased region" description="Low complexity" evidence="1">
    <location>
        <begin position="1"/>
        <end position="13"/>
    </location>
</feature>
<proteinExistence type="predicted"/>
<name>A0A5A8C4X8_CAFRO</name>
<sequence length="514" mass="53348">MEAEAEALLAQAEAEADAEAEALAAHDPEPDPEPPLRTFLEWAAYADPASGEEYYHNVLTGESLWEAPHAELLPPHKQALRSVALLMYNPYAAQRPHPLSVHRGWALYMDPESLNLYYCHLASSETSWEPPEGWDAEEAEAPPLARLTPEAALLWSEERELNGVGDKAARGGMAGTETPREAAEQGAHRPPLDPAMAEQLFELTKPLDAPGKGGWLVYRDTERLVQYFVSEDSGEAVWAVPAELAGIVVVDEGLGLNTAEAEAEAEAGAAVGAAGLESEHGASAGSWTAGATLGADAAGDLSGADDRAVALVRGWLVMQATATGRWYYMRTEGAAGQEGEEADEPGTAQWDVPRAVAAAAADEWLAIDEEEAVVQPAGASDVAGDDEDAASAGDEAASADIADVHDALSSDGEEGDDAPSSNGGEGDDALSSDGEEGDDAPSSNGGEGDDALSSDGGEGDDAQSPDGEEGASEEDEEMKASTGGVHDAGSADEDLHDKDQGGSPRDQATPARDT</sequence>
<feature type="compositionally biased region" description="Acidic residues" evidence="1">
    <location>
        <begin position="425"/>
        <end position="439"/>
    </location>
</feature>
<feature type="region of interest" description="Disordered" evidence="1">
    <location>
        <begin position="1"/>
        <end position="34"/>
    </location>
</feature>
<organism evidence="3 4">
    <name type="scientific">Cafeteria roenbergensis</name>
    <name type="common">Marine flagellate</name>
    <dbReference type="NCBI Taxonomy" id="33653"/>
    <lineage>
        <taxon>Eukaryota</taxon>
        <taxon>Sar</taxon>
        <taxon>Stramenopiles</taxon>
        <taxon>Bigyra</taxon>
        <taxon>Opalozoa</taxon>
        <taxon>Bicosoecida</taxon>
        <taxon>Cafeteriaceae</taxon>
        <taxon>Cafeteria</taxon>
    </lineage>
</organism>
<feature type="compositionally biased region" description="Acidic residues" evidence="1">
    <location>
        <begin position="447"/>
        <end position="477"/>
    </location>
</feature>
<dbReference type="EMBL" id="VLTN01000059">
    <property type="protein sequence ID" value="KAA0147928.1"/>
    <property type="molecule type" value="Genomic_DNA"/>
</dbReference>
<dbReference type="Proteomes" id="UP000323011">
    <property type="component" value="Unassembled WGS sequence"/>
</dbReference>
<feature type="compositionally biased region" description="Basic and acidic residues" evidence="1">
    <location>
        <begin position="178"/>
        <end position="191"/>
    </location>
</feature>
<dbReference type="Pfam" id="PF00397">
    <property type="entry name" value="WW"/>
    <property type="match status" value="1"/>
</dbReference>
<dbReference type="SMART" id="SM00456">
    <property type="entry name" value="WW"/>
    <property type="match status" value="3"/>
</dbReference>
<keyword evidence="4" id="KW-1185">Reference proteome</keyword>
<evidence type="ECO:0000313" key="4">
    <source>
        <dbReference type="Proteomes" id="UP000323011"/>
    </source>
</evidence>
<feature type="region of interest" description="Disordered" evidence="1">
    <location>
        <begin position="166"/>
        <end position="191"/>
    </location>
</feature>
<dbReference type="CDD" id="cd00201">
    <property type="entry name" value="WW"/>
    <property type="match status" value="1"/>
</dbReference>
<comment type="caution">
    <text evidence="3">The sequence shown here is derived from an EMBL/GenBank/DDBJ whole genome shotgun (WGS) entry which is preliminary data.</text>
</comment>
<dbReference type="AlphaFoldDB" id="A0A5A8C4X8"/>
<dbReference type="InterPro" id="IPR036020">
    <property type="entry name" value="WW_dom_sf"/>
</dbReference>
<evidence type="ECO:0000256" key="1">
    <source>
        <dbReference type="SAM" id="MobiDB-lite"/>
    </source>
</evidence>
<feature type="domain" description="WW" evidence="2">
    <location>
        <begin position="209"/>
        <end position="243"/>
    </location>
</feature>
<feature type="region of interest" description="Disordered" evidence="1">
    <location>
        <begin position="375"/>
        <end position="514"/>
    </location>
</feature>
<feature type="domain" description="WW" evidence="2">
    <location>
        <begin position="99"/>
        <end position="133"/>
    </location>
</feature>
<accession>A0A5A8C4X8</accession>
<protein>
    <recommendedName>
        <fullName evidence="2">WW domain-containing protein</fullName>
    </recommendedName>
</protein>
<dbReference type="Gene3D" id="2.20.70.10">
    <property type="match status" value="1"/>
</dbReference>
<reference evidence="3 4" key="1">
    <citation type="submission" date="2019-07" db="EMBL/GenBank/DDBJ databases">
        <title>Genomes of Cafeteria roenbergensis.</title>
        <authorList>
            <person name="Fischer M.G."/>
            <person name="Hackl T."/>
            <person name="Roman M."/>
        </authorList>
    </citation>
    <scope>NUCLEOTIDE SEQUENCE [LARGE SCALE GENOMIC DNA]</scope>
    <source>
        <strain evidence="3 4">BVI</strain>
    </source>
</reference>
<dbReference type="SUPFAM" id="SSF51045">
    <property type="entry name" value="WW domain"/>
    <property type="match status" value="1"/>
</dbReference>
<feature type="domain" description="WW" evidence="2">
    <location>
        <begin position="42"/>
        <end position="70"/>
    </location>
</feature>
<dbReference type="PROSITE" id="PS50020">
    <property type="entry name" value="WW_DOMAIN_2"/>
    <property type="match status" value="3"/>
</dbReference>
<evidence type="ECO:0000259" key="2">
    <source>
        <dbReference type="PROSITE" id="PS50020"/>
    </source>
</evidence>
<evidence type="ECO:0000313" key="3">
    <source>
        <dbReference type="EMBL" id="KAA0147928.1"/>
    </source>
</evidence>
<gene>
    <name evidence="3" type="ORF">FNF29_07017</name>
</gene>
<dbReference type="InterPro" id="IPR001202">
    <property type="entry name" value="WW_dom"/>
</dbReference>
<dbReference type="PROSITE" id="PS01159">
    <property type="entry name" value="WW_DOMAIN_1"/>
    <property type="match status" value="1"/>
</dbReference>
<feature type="compositionally biased region" description="Low complexity" evidence="1">
    <location>
        <begin position="390"/>
        <end position="401"/>
    </location>
</feature>